<gene>
    <name evidence="6" type="ORF">KTO63_13610</name>
</gene>
<evidence type="ECO:0000256" key="2">
    <source>
        <dbReference type="ARBA" id="ARBA00023077"/>
    </source>
</evidence>
<evidence type="ECO:0000256" key="1">
    <source>
        <dbReference type="ARBA" id="ARBA00023065"/>
    </source>
</evidence>
<dbReference type="PANTHER" id="PTHR32552:SF81">
    <property type="entry name" value="TONB-DEPENDENT OUTER MEMBRANE RECEPTOR"/>
    <property type="match status" value="1"/>
</dbReference>
<dbReference type="PANTHER" id="PTHR32552">
    <property type="entry name" value="FERRICHROME IRON RECEPTOR-RELATED"/>
    <property type="match status" value="1"/>
</dbReference>
<evidence type="ECO:0000313" key="7">
    <source>
        <dbReference type="Proteomes" id="UP000812270"/>
    </source>
</evidence>
<dbReference type="Pfam" id="PF07715">
    <property type="entry name" value="Plug"/>
    <property type="match status" value="1"/>
</dbReference>
<feature type="chain" id="PRO_5038986027" evidence="4">
    <location>
        <begin position="16"/>
        <end position="1057"/>
    </location>
</feature>
<dbReference type="AlphaFoldDB" id="A0A9E2S958"/>
<dbReference type="GO" id="GO:0006811">
    <property type="term" value="P:monoatomic ion transport"/>
    <property type="evidence" value="ECO:0007669"/>
    <property type="project" value="UniProtKB-KW"/>
</dbReference>
<protein>
    <submittedName>
        <fullName evidence="6">TonB-dependent receptor</fullName>
    </submittedName>
</protein>
<dbReference type="GO" id="GO:0009279">
    <property type="term" value="C:cell outer membrane"/>
    <property type="evidence" value="ECO:0007669"/>
    <property type="project" value="UniProtKB-SubCell"/>
</dbReference>
<accession>A0A9E2S958</accession>
<keyword evidence="1" id="KW-0406">Ion transport</keyword>
<keyword evidence="3" id="KW-0472">Membrane</keyword>
<keyword evidence="7" id="KW-1185">Reference proteome</keyword>
<reference evidence="6" key="1">
    <citation type="submission" date="2021-06" db="EMBL/GenBank/DDBJ databases">
        <authorList>
            <person name="Huq M.A."/>
        </authorList>
    </citation>
    <scope>NUCLEOTIDE SEQUENCE</scope>
    <source>
        <strain evidence="6">MAH-26</strain>
    </source>
</reference>
<organism evidence="6 7">
    <name type="scientific">Pinibacter aurantiacus</name>
    <dbReference type="NCBI Taxonomy" id="2851599"/>
    <lineage>
        <taxon>Bacteria</taxon>
        <taxon>Pseudomonadati</taxon>
        <taxon>Bacteroidota</taxon>
        <taxon>Chitinophagia</taxon>
        <taxon>Chitinophagales</taxon>
        <taxon>Chitinophagaceae</taxon>
        <taxon>Pinibacter</taxon>
    </lineage>
</organism>
<dbReference type="InterPro" id="IPR023996">
    <property type="entry name" value="TonB-dep_OMP_SusC/RagA"/>
</dbReference>
<keyword evidence="3" id="KW-0812">Transmembrane</keyword>
<keyword evidence="3" id="KW-0813">Transport</keyword>
<evidence type="ECO:0000313" key="6">
    <source>
        <dbReference type="EMBL" id="MBV4358196.1"/>
    </source>
</evidence>
<proteinExistence type="inferred from homology"/>
<name>A0A9E2S958_9BACT</name>
<evidence type="ECO:0000259" key="5">
    <source>
        <dbReference type="Pfam" id="PF07715"/>
    </source>
</evidence>
<keyword evidence="3" id="KW-0998">Cell outer membrane</keyword>
<feature type="signal peptide" evidence="4">
    <location>
        <begin position="1"/>
        <end position="15"/>
    </location>
</feature>
<dbReference type="InterPro" id="IPR039426">
    <property type="entry name" value="TonB-dep_rcpt-like"/>
</dbReference>
<comment type="caution">
    <text evidence="6">The sequence shown here is derived from an EMBL/GenBank/DDBJ whole genome shotgun (WGS) entry which is preliminary data.</text>
</comment>
<keyword evidence="6" id="KW-0675">Receptor</keyword>
<keyword evidence="3" id="KW-1134">Transmembrane beta strand</keyword>
<comment type="similarity">
    <text evidence="3">Belongs to the TonB-dependent receptor family.</text>
</comment>
<dbReference type="FunFam" id="2.170.130.10:FF:000008">
    <property type="entry name" value="SusC/RagA family TonB-linked outer membrane protein"/>
    <property type="match status" value="1"/>
</dbReference>
<evidence type="ECO:0000256" key="3">
    <source>
        <dbReference type="PROSITE-ProRule" id="PRU01360"/>
    </source>
</evidence>
<sequence length="1057" mass="115318">MLALLLFLALLPAIAQNNVIKGRVIGPDGRPIEGITVTVKGTQTATRTDKDGNYTIHTNGTNAHLVFSHVSYEAQELALGTNTSLNATLKQKSTQTEEVVVVGYGTVKKRDLTGSVAKVNISDMMKAPVGSFDQALAGRVAGVQVNTMDGQPGNTINILVRGANSVTQSNTPLYVVDGFPIEDMNTNTINPADIESIEVLKDASATAIYGARGANGVIMITTKRGKAGLPVVRYNGYYGWQQNIKQMQVMKPYDFVAMQLEANPATGGVYVPGNTPTPMQLYLSGGTTLNYYKDTADFIDYQSQIFQKSPTYSNSLSLTGGNDKTKYAVSGNIFDQKGMIITSGFKRYQGRFSLDQTISDKFKMGLNVNYSHLQQDGLPVGGSNFSGSLNLMSSVWGNRPVNPSPASSAGLGGQNFDITDDTNTDPLVNPVASSDYRFNPFKSLKNTINTNITNDLISNAYLEYHIIPGLVLRVTGGIDQKLIETQKFYGSQTYQGSIYSGTGPNGSITNSKFTSLLNENYLTYTKTFNRDHSITAMVDMSNQKVQTAVNGLSAANVPNESLGIYALGQGTAKTNTTSASSNTMVSFLGRVNYSYQSKYLLTLSYRADGSSKFAPENHWAYFPSAAVAWHLSNEKFMNGLKSVISDAKLRASYGVTGNNRVSDFAYLSVYNLDPGVSYTINNVPTYGAYPSTIGNQKLKWETTAQSDVGLELGFLRGRIALEIDAYNKETSNLLLNASVPTSSGYAQVYKNIGRVRNQGLEFTLNTINIQSRNFTWTSNFNISFNRNKLLQLAEGQESMGITTPWSSGIGSVSSYIAKVGQPLGLMYGLIADGVYQYSDFDKATSGNYTLKNNVTSNGNASRANIQPGDIKYKDLNGDLTINQNDFTVIGHSLPKHIGGFSNNFTYRNFDLNVFFQWSAGNDIQNMNNYMFRGFSSTMNQFASYADRWTPTHTNTNIPRVNGLATAFTGYSTYTIEDGSYLRLKTLSLGYNVPAAVLKHVKIKGVRAYTSVQNVITWTKYSGQDPEVSLYNSVLTGGFDFSSYPKARTFTLGLDVTF</sequence>
<dbReference type="InterPro" id="IPR023997">
    <property type="entry name" value="TonB-dep_OMP_SusC/RagA_CS"/>
</dbReference>
<evidence type="ECO:0000256" key="4">
    <source>
        <dbReference type="SAM" id="SignalP"/>
    </source>
</evidence>
<feature type="domain" description="TonB-dependent receptor plug" evidence="5">
    <location>
        <begin position="108"/>
        <end position="217"/>
    </location>
</feature>
<comment type="subcellular location">
    <subcellularLocation>
        <location evidence="3">Cell outer membrane</location>
        <topology evidence="3">Multi-pass membrane protein</topology>
    </subcellularLocation>
</comment>
<dbReference type="NCBIfam" id="TIGR04056">
    <property type="entry name" value="OMP_RagA_SusC"/>
    <property type="match status" value="1"/>
</dbReference>
<dbReference type="Pfam" id="PF13715">
    <property type="entry name" value="CarbopepD_reg_2"/>
    <property type="match status" value="1"/>
</dbReference>
<keyword evidence="2" id="KW-0798">TonB box</keyword>
<dbReference type="NCBIfam" id="TIGR04057">
    <property type="entry name" value="SusC_RagA_signa"/>
    <property type="match status" value="1"/>
</dbReference>
<dbReference type="PROSITE" id="PS52016">
    <property type="entry name" value="TONB_DEPENDENT_REC_3"/>
    <property type="match status" value="1"/>
</dbReference>
<keyword evidence="4" id="KW-0732">Signal</keyword>
<dbReference type="EMBL" id="JAHSPG010000011">
    <property type="protein sequence ID" value="MBV4358196.1"/>
    <property type="molecule type" value="Genomic_DNA"/>
</dbReference>
<dbReference type="InterPro" id="IPR012910">
    <property type="entry name" value="Plug_dom"/>
</dbReference>
<dbReference type="Proteomes" id="UP000812270">
    <property type="component" value="Unassembled WGS sequence"/>
</dbReference>